<organism evidence="3 4">
    <name type="scientific">Kipferlia bialata</name>
    <dbReference type="NCBI Taxonomy" id="797122"/>
    <lineage>
        <taxon>Eukaryota</taxon>
        <taxon>Metamonada</taxon>
        <taxon>Carpediemonas-like organisms</taxon>
        <taxon>Kipferlia</taxon>
    </lineage>
</organism>
<dbReference type="Proteomes" id="UP000265618">
    <property type="component" value="Unassembled WGS sequence"/>
</dbReference>
<feature type="region of interest" description="Disordered" evidence="2">
    <location>
        <begin position="240"/>
        <end position="259"/>
    </location>
</feature>
<keyword evidence="4" id="KW-1185">Reference proteome</keyword>
<name>A0A9K3CZR7_9EUKA</name>
<evidence type="ECO:0000256" key="1">
    <source>
        <dbReference type="SAM" id="Coils"/>
    </source>
</evidence>
<sequence>MMSYRFGRQVHVYCTVTKQWREATPPPHSFTEASACMLSPKDILLHTNKGTLVVTMPLTPEEREEIERVQREEAQERERERLERERLKQERKEISAAERRDLATVLSPLGLSPDSLSLDTLTDTVLPHLVSRVLSLERQNTSQSQSFKAYTKDTSVSIRPLIERAAAFDVSALEAATECLSLYVPVAKRVAEVMPGLREFLEKHPVDKLPSLDCPSLLISLSAMHTPYQSDMETLCTLSSKGEGEGKGKVEGENADDPTQSMAYLTDASELLDSISAAHPIPLPRDPGALSLLDTRKYYQVETHNTDCRELYTVSGPIIDCQASIQQCMSGLSSLTVPDLSECKGILARSQALLTTLSALAPRQTEAQGMVQGYKAIPTVDDGDVECAEYDMCGIEYQLKHPRLTEGKRVELTKDLSSLQAKVAQLKGNKAQRDRLQTRLRDYLVFPQVADALSLPLAPLDPSDTMCRECSGVGMMVKRKDAMQ</sequence>
<reference evidence="3 4" key="1">
    <citation type="journal article" date="2018" name="PLoS ONE">
        <title>The draft genome of Kipferlia bialata reveals reductive genome evolution in fornicate parasites.</title>
        <authorList>
            <person name="Tanifuji G."/>
            <person name="Takabayashi S."/>
            <person name="Kume K."/>
            <person name="Takagi M."/>
            <person name="Nakayama T."/>
            <person name="Kamikawa R."/>
            <person name="Inagaki Y."/>
            <person name="Hashimoto T."/>
        </authorList>
    </citation>
    <scope>NUCLEOTIDE SEQUENCE [LARGE SCALE GENOMIC DNA]</scope>
    <source>
        <strain evidence="3">NY0173</strain>
    </source>
</reference>
<feature type="compositionally biased region" description="Basic and acidic residues" evidence="2">
    <location>
        <begin position="242"/>
        <end position="252"/>
    </location>
</feature>
<evidence type="ECO:0000313" key="3">
    <source>
        <dbReference type="EMBL" id="GIQ86439.1"/>
    </source>
</evidence>
<evidence type="ECO:0000313" key="4">
    <source>
        <dbReference type="Proteomes" id="UP000265618"/>
    </source>
</evidence>
<proteinExistence type="predicted"/>
<comment type="caution">
    <text evidence="3">The sequence shown here is derived from an EMBL/GenBank/DDBJ whole genome shotgun (WGS) entry which is preliminary data.</text>
</comment>
<protein>
    <submittedName>
        <fullName evidence="3">Uncharacterized protein</fullName>
    </submittedName>
</protein>
<evidence type="ECO:0000256" key="2">
    <source>
        <dbReference type="SAM" id="MobiDB-lite"/>
    </source>
</evidence>
<accession>A0A9K3CZR7</accession>
<keyword evidence="1" id="KW-0175">Coiled coil</keyword>
<dbReference type="EMBL" id="BDIP01002530">
    <property type="protein sequence ID" value="GIQ86439.1"/>
    <property type="molecule type" value="Genomic_DNA"/>
</dbReference>
<feature type="coiled-coil region" evidence="1">
    <location>
        <begin position="70"/>
        <end position="100"/>
    </location>
</feature>
<gene>
    <name evidence="3" type="ORF">KIPB_008293</name>
</gene>
<dbReference type="AlphaFoldDB" id="A0A9K3CZR7"/>